<comment type="caution">
    <text evidence="2">The sequence shown here is derived from an EMBL/GenBank/DDBJ whole genome shotgun (WGS) entry which is preliminary data.</text>
</comment>
<protein>
    <submittedName>
        <fullName evidence="2">AAA family ATPase</fullName>
    </submittedName>
</protein>
<dbReference type="PROSITE" id="PS50987">
    <property type="entry name" value="HTH_ARSR_2"/>
    <property type="match status" value="1"/>
</dbReference>
<dbReference type="Pfam" id="PF04326">
    <property type="entry name" value="SLFN_AlbA_2"/>
    <property type="match status" value="1"/>
</dbReference>
<dbReference type="InterPro" id="IPR036388">
    <property type="entry name" value="WH-like_DNA-bd_sf"/>
</dbReference>
<dbReference type="Proteomes" id="UP000241201">
    <property type="component" value="Unassembled WGS sequence"/>
</dbReference>
<keyword evidence="3" id="KW-1185">Reference proteome</keyword>
<dbReference type="InterPro" id="IPR001845">
    <property type="entry name" value="HTH_ArsR_DNA-bd_dom"/>
</dbReference>
<feature type="domain" description="HTH arsR-type" evidence="1">
    <location>
        <begin position="335"/>
        <end position="415"/>
    </location>
</feature>
<dbReference type="RefSeq" id="WP_106987926.1">
    <property type="nucleotide sequence ID" value="NZ_PYLP01000006.1"/>
</dbReference>
<dbReference type="Gene3D" id="3.30.565.60">
    <property type="match status" value="1"/>
</dbReference>
<dbReference type="SUPFAM" id="SSF46785">
    <property type="entry name" value="Winged helix' DNA-binding domain"/>
    <property type="match status" value="1"/>
</dbReference>
<gene>
    <name evidence="2" type="ORF">C7U55_06850</name>
</gene>
<evidence type="ECO:0000313" key="2">
    <source>
        <dbReference type="EMBL" id="PST40621.1"/>
    </source>
</evidence>
<dbReference type="Gene3D" id="3.30.950.30">
    <property type="entry name" value="Schlafen, AAA domain"/>
    <property type="match status" value="1"/>
</dbReference>
<dbReference type="GeneID" id="77470805"/>
<dbReference type="InterPro" id="IPR036390">
    <property type="entry name" value="WH_DNA-bd_sf"/>
</dbReference>
<dbReference type="PANTHER" id="PTHR30595">
    <property type="entry name" value="GLPR-RELATED TRANSCRIPTIONAL REPRESSOR"/>
    <property type="match status" value="1"/>
</dbReference>
<dbReference type="EMBL" id="PYLP01000006">
    <property type="protein sequence ID" value="PST40621.1"/>
    <property type="molecule type" value="Genomic_DNA"/>
</dbReference>
<evidence type="ECO:0000313" key="3">
    <source>
        <dbReference type="Proteomes" id="UP000241201"/>
    </source>
</evidence>
<organism evidence="2 3">
    <name type="scientific">Faecalibacillus faecis</name>
    <dbReference type="NCBI Taxonomy" id="1982628"/>
    <lineage>
        <taxon>Bacteria</taxon>
        <taxon>Bacillati</taxon>
        <taxon>Bacillota</taxon>
        <taxon>Erysipelotrichia</taxon>
        <taxon>Erysipelotrichales</taxon>
        <taxon>Coprobacillaceae</taxon>
        <taxon>Faecalibacillus</taxon>
    </lineage>
</organism>
<accession>A0A2T3FZL8</accession>
<reference evidence="3" key="1">
    <citation type="submission" date="2018-03" db="EMBL/GenBank/DDBJ databases">
        <title>Lachnoclostridium SNUG30370 gen.nov., sp.nov., isolated from human faeces.</title>
        <authorList>
            <person name="Seo B."/>
            <person name="Jeon K."/>
            <person name="Ko G."/>
        </authorList>
    </citation>
    <scope>NUCLEOTIDE SEQUENCE [LARGE SCALE GENOMIC DNA]</scope>
    <source>
        <strain evidence="3">SNUG30370</strain>
    </source>
</reference>
<dbReference type="Gene3D" id="1.10.10.10">
    <property type="entry name" value="Winged helix-like DNA-binding domain superfamily/Winged helix DNA-binding domain"/>
    <property type="match status" value="1"/>
</dbReference>
<evidence type="ECO:0000259" key="1">
    <source>
        <dbReference type="PROSITE" id="PS50987"/>
    </source>
</evidence>
<dbReference type="AlphaFoldDB" id="A0A2T3FZL8"/>
<dbReference type="InterPro" id="IPR038461">
    <property type="entry name" value="Schlafen_AlbA_2_dom_sf"/>
</dbReference>
<dbReference type="InterPro" id="IPR038475">
    <property type="entry name" value="RecG_C_sf"/>
</dbReference>
<dbReference type="GO" id="GO:0003700">
    <property type="term" value="F:DNA-binding transcription factor activity"/>
    <property type="evidence" value="ECO:0007669"/>
    <property type="project" value="InterPro"/>
</dbReference>
<dbReference type="PANTHER" id="PTHR30595:SF6">
    <property type="entry name" value="SCHLAFEN ALBA-2 DOMAIN-CONTAINING PROTEIN"/>
    <property type="match status" value="1"/>
</dbReference>
<dbReference type="InterPro" id="IPR007421">
    <property type="entry name" value="Schlafen_AlbA_2_dom"/>
</dbReference>
<proteinExistence type="predicted"/>
<sequence length="415" mass="47819">MKETNILEFKEEISKSFLKTVSAFSNYNGGTILFGIDDDGKIKGIENPNKRCLDIENRINDNIFPQPNYRLEVDDLNKTISLIVNPGENKPYLYNSKAFKRNDTSTIEVDSFELTRLILEGKKINYEDLPTSNIRLDFKYLEQKLKEAISINTFNKDTLKTLNLFNNNHFNNAAELLSDNNSFPGIDIAIFGKSINIIKKRLLLENMSILKMYDLAIQTYIDYYQYEEIDGSYRKKIELIPEEAFRESIANALIHRAWDLNAKIRISMFEDRIEIVSPGGLINGITKDEYISGMISSLRNPIISNVFFRLGIVEIFGTGILRIIHSYNESINKPIFNTSTNTIQITLPVTRSKSDLKTDNEIIYNLFKQYNELSISEILSLVPYSRSKVKDILNKLKEENIIRKTGRGRGTKYHL</sequence>
<dbReference type="Pfam" id="PF13749">
    <property type="entry name" value="HATPase_c_4"/>
    <property type="match status" value="1"/>
</dbReference>
<name>A0A2T3FZL8_9FIRM</name>